<evidence type="ECO:0000259" key="2">
    <source>
        <dbReference type="Pfam" id="PF20415"/>
    </source>
</evidence>
<gene>
    <name evidence="3" type="ORF">B0H16DRAFT_1682857</name>
</gene>
<evidence type="ECO:0000256" key="1">
    <source>
        <dbReference type="SAM" id="MobiDB-lite"/>
    </source>
</evidence>
<dbReference type="AlphaFoldDB" id="A0AAD7KEH3"/>
<feature type="domain" description="DUF6699" evidence="2">
    <location>
        <begin position="166"/>
        <end position="266"/>
    </location>
</feature>
<evidence type="ECO:0000313" key="4">
    <source>
        <dbReference type="Proteomes" id="UP001215598"/>
    </source>
</evidence>
<feature type="compositionally biased region" description="Polar residues" evidence="1">
    <location>
        <begin position="1"/>
        <end position="20"/>
    </location>
</feature>
<accession>A0AAD7KEH3</accession>
<protein>
    <recommendedName>
        <fullName evidence="2">DUF6699 domain-containing protein</fullName>
    </recommendedName>
</protein>
<comment type="caution">
    <text evidence="3">The sequence shown here is derived from an EMBL/GenBank/DDBJ whole genome shotgun (WGS) entry which is preliminary data.</text>
</comment>
<dbReference type="InterPro" id="IPR046522">
    <property type="entry name" value="DUF6699"/>
</dbReference>
<keyword evidence="4" id="KW-1185">Reference proteome</keyword>
<reference evidence="3" key="1">
    <citation type="submission" date="2023-03" db="EMBL/GenBank/DDBJ databases">
        <title>Massive genome expansion in bonnet fungi (Mycena s.s.) driven by repeated elements and novel gene families across ecological guilds.</title>
        <authorList>
            <consortium name="Lawrence Berkeley National Laboratory"/>
            <person name="Harder C.B."/>
            <person name="Miyauchi S."/>
            <person name="Viragh M."/>
            <person name="Kuo A."/>
            <person name="Thoen E."/>
            <person name="Andreopoulos B."/>
            <person name="Lu D."/>
            <person name="Skrede I."/>
            <person name="Drula E."/>
            <person name="Henrissat B."/>
            <person name="Morin E."/>
            <person name="Kohler A."/>
            <person name="Barry K."/>
            <person name="LaButti K."/>
            <person name="Morin E."/>
            <person name="Salamov A."/>
            <person name="Lipzen A."/>
            <person name="Mereny Z."/>
            <person name="Hegedus B."/>
            <person name="Baldrian P."/>
            <person name="Stursova M."/>
            <person name="Weitz H."/>
            <person name="Taylor A."/>
            <person name="Grigoriev I.V."/>
            <person name="Nagy L.G."/>
            <person name="Martin F."/>
            <person name="Kauserud H."/>
        </authorList>
    </citation>
    <scope>NUCLEOTIDE SEQUENCE</scope>
    <source>
        <strain evidence="3">CBHHK182m</strain>
    </source>
</reference>
<organism evidence="3 4">
    <name type="scientific">Mycena metata</name>
    <dbReference type="NCBI Taxonomy" id="1033252"/>
    <lineage>
        <taxon>Eukaryota</taxon>
        <taxon>Fungi</taxon>
        <taxon>Dikarya</taxon>
        <taxon>Basidiomycota</taxon>
        <taxon>Agaricomycotina</taxon>
        <taxon>Agaricomycetes</taxon>
        <taxon>Agaricomycetidae</taxon>
        <taxon>Agaricales</taxon>
        <taxon>Marasmiineae</taxon>
        <taxon>Mycenaceae</taxon>
        <taxon>Mycena</taxon>
    </lineage>
</organism>
<proteinExistence type="predicted"/>
<dbReference type="Proteomes" id="UP001215598">
    <property type="component" value="Unassembled WGS sequence"/>
</dbReference>
<sequence length="281" mass="31079">MHLSKSSTPMTSPLSYNSAKLSHRGQPPLEWTNPQHQAPTCAPTPPWIPSPPLPHMVSPIFAGEPPSSHAGGIYQPAGRAGYYQPAQLYAPYLSSIPLPHHNPNSPSSRQSSHSSRSYHNIYLNELLAPHKIEFLISSFPSTTDIVCVPQDLKKPNYLLQAENIDAFAPQQNSIVLQFTPNNDLTLDLRTSGSLTVAFILRNLHAYLHSCISRNQFAALSPERQRAAKESRTRRCAQGRVVPSQGFVILEALGLDNMAFIGLRRGEEAHVWIPLFQGARRA</sequence>
<dbReference type="EMBL" id="JARKIB010000004">
    <property type="protein sequence ID" value="KAJ7781468.1"/>
    <property type="molecule type" value="Genomic_DNA"/>
</dbReference>
<name>A0AAD7KEH3_9AGAR</name>
<evidence type="ECO:0000313" key="3">
    <source>
        <dbReference type="EMBL" id="KAJ7781468.1"/>
    </source>
</evidence>
<feature type="region of interest" description="Disordered" evidence="1">
    <location>
        <begin position="1"/>
        <end position="47"/>
    </location>
</feature>
<dbReference type="Pfam" id="PF20415">
    <property type="entry name" value="DUF6699"/>
    <property type="match status" value="1"/>
</dbReference>